<dbReference type="PROSITE" id="PS51095">
    <property type="entry name" value="PTS_EIIA_TYPE_3"/>
    <property type="match status" value="1"/>
</dbReference>
<dbReference type="Gene3D" id="1.20.58.80">
    <property type="entry name" value="Phosphotransferase system, lactose/cellobiose-type IIA subunit"/>
    <property type="match status" value="1"/>
</dbReference>
<dbReference type="PANTHER" id="PTHR34382">
    <property type="entry name" value="PTS SYSTEM N,N'-DIACETYLCHITOBIOSE-SPECIFIC EIIA COMPONENT"/>
    <property type="match status" value="1"/>
</dbReference>
<dbReference type="GO" id="GO:0046872">
    <property type="term" value="F:metal ion binding"/>
    <property type="evidence" value="ECO:0007669"/>
    <property type="project" value="UniProtKB-KW"/>
</dbReference>
<keyword evidence="6" id="KW-0460">Magnesium</keyword>
<feature type="binding site" evidence="6">
    <location>
        <position position="79"/>
    </location>
    <ligand>
        <name>Mg(2+)</name>
        <dbReference type="ChEBI" id="CHEBI:18420"/>
        <note>ligand shared between all trimeric partners</note>
    </ligand>
</feature>
<dbReference type="EMBL" id="CP022046">
    <property type="protein sequence ID" value="ASE33364.1"/>
    <property type="molecule type" value="Genomic_DNA"/>
</dbReference>
<evidence type="ECO:0000313" key="8">
    <source>
        <dbReference type="EMBL" id="ASE33364.1"/>
    </source>
</evidence>
<sequence>MEKYEQIAFQIITNVGMAKSNYMQAIQEAKEGNFETSENLVSEGNQFLVEGHKVHKDLIQSEASGEHVPLNLLLSHAEDQLISTEVIKEMAKELIYVHQHYVKKQ</sequence>
<feature type="active site" description="Tele-phosphohistidine intermediate" evidence="5">
    <location>
        <position position="76"/>
    </location>
</feature>
<protein>
    <submittedName>
        <fullName evidence="8">PTS lactose/cellobiose transporter subunit IIA</fullName>
    </submittedName>
</protein>
<evidence type="ECO:0000256" key="6">
    <source>
        <dbReference type="PIRSR" id="PIRSR000699-2"/>
    </source>
</evidence>
<evidence type="ECO:0000256" key="2">
    <source>
        <dbReference type="ARBA" id="ARBA00022597"/>
    </source>
</evidence>
<dbReference type="GO" id="GO:0009401">
    <property type="term" value="P:phosphoenolpyruvate-dependent sugar phosphotransferase system"/>
    <property type="evidence" value="ECO:0007669"/>
    <property type="project" value="UniProtKB-KW"/>
</dbReference>
<evidence type="ECO:0000256" key="1">
    <source>
        <dbReference type="ARBA" id="ARBA00022448"/>
    </source>
</evidence>
<dbReference type="SUPFAM" id="SSF46973">
    <property type="entry name" value="Enzyme IIa from lactose specific PTS, IIa-lac"/>
    <property type="match status" value="1"/>
</dbReference>
<name>A0AAI8GT24_MAMSC</name>
<keyword evidence="6" id="KW-0479">Metal-binding</keyword>
<dbReference type="PANTHER" id="PTHR34382:SF10">
    <property type="entry name" value="PTS SYSTEM OLIGO-BETA-MANNOSIDE-SPECIFIC EIIA COMPONENT"/>
    <property type="match status" value="1"/>
</dbReference>
<keyword evidence="1" id="KW-0813">Transport</keyword>
<gene>
    <name evidence="8" type="ORF">CEP64_01745</name>
</gene>
<evidence type="ECO:0000256" key="7">
    <source>
        <dbReference type="PROSITE-ProRule" id="PRU00418"/>
    </source>
</evidence>
<dbReference type="AlphaFoldDB" id="A0AAI8GT24"/>
<feature type="modified residue" description="Phosphohistidine; by HPr" evidence="7">
    <location>
        <position position="76"/>
    </location>
</feature>
<keyword evidence="4" id="KW-0598">Phosphotransferase system</keyword>
<dbReference type="Proteomes" id="UP000197058">
    <property type="component" value="Chromosome"/>
</dbReference>
<dbReference type="KEGG" id="sscu:CEP64_01745"/>
<dbReference type="RefSeq" id="WP_058591213.1">
    <property type="nucleotide sequence ID" value="NZ_CP022046.2"/>
</dbReference>
<reference evidence="9" key="1">
    <citation type="submission" date="2017-06" db="EMBL/GenBank/DDBJ databases">
        <title>FDA dAtabase for Regulatory Grade micrObial Sequences (FDA-ARGOS): Supporting development and validation of Infectious Disease Dx tests.</title>
        <authorList>
            <person name="Goldberg B."/>
            <person name="Campos J."/>
            <person name="Tallon L."/>
            <person name="Sadzewicz L."/>
            <person name="Sengamalay N."/>
            <person name="Ott S."/>
            <person name="Godinez A."/>
            <person name="Nagaraj S."/>
            <person name="Vavikolanu K."/>
            <person name="Nadendla S."/>
            <person name="George J."/>
            <person name="Geyer C."/>
            <person name="Sichtig H."/>
        </authorList>
    </citation>
    <scope>NUCLEOTIDE SEQUENCE [LARGE SCALE GENOMIC DNA]</scope>
    <source>
        <strain evidence="9">FDAARGOS_285</strain>
    </source>
</reference>
<keyword evidence="2" id="KW-0762">Sugar transport</keyword>
<evidence type="ECO:0000256" key="3">
    <source>
        <dbReference type="ARBA" id="ARBA00022679"/>
    </source>
</evidence>
<accession>A0AAI8GT24</accession>
<keyword evidence="3" id="KW-0808">Transferase</keyword>
<dbReference type="PIRSF" id="PIRSF000699">
    <property type="entry name" value="PTS_IILac_III"/>
    <property type="match status" value="1"/>
</dbReference>
<evidence type="ECO:0000256" key="4">
    <source>
        <dbReference type="ARBA" id="ARBA00022683"/>
    </source>
</evidence>
<comment type="cofactor">
    <cofactor evidence="6">
        <name>Mg(2+)</name>
        <dbReference type="ChEBI" id="CHEBI:18420"/>
    </cofactor>
    <text evidence="6">Binds 1 Mg(2+) ion per trimer.</text>
</comment>
<dbReference type="InterPro" id="IPR036542">
    <property type="entry name" value="PTS_IIA_lac/cel_sf"/>
</dbReference>
<dbReference type="InterPro" id="IPR003188">
    <property type="entry name" value="PTS_IIA_lac/cel"/>
</dbReference>
<proteinExistence type="predicted"/>
<dbReference type="GO" id="GO:0016740">
    <property type="term" value="F:transferase activity"/>
    <property type="evidence" value="ECO:0007669"/>
    <property type="project" value="UniProtKB-KW"/>
</dbReference>
<organism evidence="8 9">
    <name type="scientific">Mammaliicoccus sciuri</name>
    <name type="common">Staphylococcus sciuri</name>
    <dbReference type="NCBI Taxonomy" id="1296"/>
    <lineage>
        <taxon>Bacteria</taxon>
        <taxon>Bacillati</taxon>
        <taxon>Bacillota</taxon>
        <taxon>Bacilli</taxon>
        <taxon>Bacillales</taxon>
        <taxon>Staphylococcaceae</taxon>
        <taxon>Mammaliicoccus</taxon>
    </lineage>
</organism>
<dbReference type="Pfam" id="PF02255">
    <property type="entry name" value="PTS_IIA"/>
    <property type="match status" value="1"/>
</dbReference>
<evidence type="ECO:0000313" key="9">
    <source>
        <dbReference type="Proteomes" id="UP000197058"/>
    </source>
</evidence>
<evidence type="ECO:0000256" key="5">
    <source>
        <dbReference type="PIRSR" id="PIRSR000699-1"/>
    </source>
</evidence>